<dbReference type="OMA" id="VIPDYLV"/>
<evidence type="ECO:0000256" key="8">
    <source>
        <dbReference type="ARBA" id="ARBA00023136"/>
    </source>
</evidence>
<evidence type="ECO:0000256" key="11">
    <source>
        <dbReference type="RuleBase" id="RU003357"/>
    </source>
</evidence>
<evidence type="ECO:0000256" key="2">
    <source>
        <dbReference type="ARBA" id="ARBA00022448"/>
    </source>
</evidence>
<feature type="domain" description="TonB-dependent receptor plug" evidence="14">
    <location>
        <begin position="57"/>
        <end position="169"/>
    </location>
</feature>
<evidence type="ECO:0000256" key="7">
    <source>
        <dbReference type="ARBA" id="ARBA00023077"/>
    </source>
</evidence>
<protein>
    <submittedName>
        <fullName evidence="15">TonB-dependent receptor</fullName>
    </submittedName>
</protein>
<dbReference type="InterPro" id="IPR037066">
    <property type="entry name" value="Plug_dom_sf"/>
</dbReference>
<feature type="chain" id="PRO_5016016474" evidence="12">
    <location>
        <begin position="28"/>
        <end position="768"/>
    </location>
</feature>
<dbReference type="RefSeq" id="WP_009568470.1">
    <property type="nucleotide sequence ID" value="NZ_AP025160.1"/>
</dbReference>
<dbReference type="OrthoDB" id="15609at2"/>
<accession>A0A2W1KLR2</accession>
<dbReference type="Proteomes" id="UP000248886">
    <property type="component" value="Unassembled WGS sequence"/>
</dbReference>
<organism evidence="15 16">
    <name type="scientific">Acidithiobacillus ferrooxidans</name>
    <name type="common">Thiobacillus ferrooxidans</name>
    <dbReference type="NCBI Taxonomy" id="920"/>
    <lineage>
        <taxon>Bacteria</taxon>
        <taxon>Pseudomonadati</taxon>
        <taxon>Pseudomonadota</taxon>
        <taxon>Acidithiobacillia</taxon>
        <taxon>Acidithiobacillales</taxon>
        <taxon>Acidithiobacillaceae</taxon>
        <taxon>Acidithiobacillus</taxon>
    </lineage>
</organism>
<dbReference type="EMBL" id="QKQP01000006">
    <property type="protein sequence ID" value="PZD80291.1"/>
    <property type="molecule type" value="Genomic_DNA"/>
</dbReference>
<evidence type="ECO:0000256" key="1">
    <source>
        <dbReference type="ARBA" id="ARBA00004571"/>
    </source>
</evidence>
<dbReference type="Gene3D" id="2.170.130.10">
    <property type="entry name" value="TonB-dependent receptor, plug domain"/>
    <property type="match status" value="1"/>
</dbReference>
<dbReference type="InterPro" id="IPR036942">
    <property type="entry name" value="Beta-barrel_TonB_sf"/>
</dbReference>
<keyword evidence="2 10" id="KW-0813">Transport</keyword>
<dbReference type="InterPro" id="IPR039426">
    <property type="entry name" value="TonB-dep_rcpt-like"/>
</dbReference>
<dbReference type="InterPro" id="IPR000531">
    <property type="entry name" value="Beta-barrel_TonB"/>
</dbReference>
<dbReference type="Gene3D" id="2.40.170.20">
    <property type="entry name" value="TonB-dependent receptor, beta-barrel domain"/>
    <property type="match status" value="1"/>
</dbReference>
<keyword evidence="4 10" id="KW-0812">Transmembrane</keyword>
<comment type="similarity">
    <text evidence="10 11">Belongs to the TonB-dependent receptor family.</text>
</comment>
<proteinExistence type="inferred from homology"/>
<comment type="caution">
    <text evidence="15">The sequence shown here is derived from an EMBL/GenBank/DDBJ whole genome shotgun (WGS) entry which is preliminary data.</text>
</comment>
<evidence type="ECO:0000256" key="5">
    <source>
        <dbReference type="ARBA" id="ARBA00022729"/>
    </source>
</evidence>
<dbReference type="Pfam" id="PF00593">
    <property type="entry name" value="TonB_dep_Rec_b-barrel"/>
    <property type="match status" value="1"/>
</dbReference>
<evidence type="ECO:0000313" key="16">
    <source>
        <dbReference type="Proteomes" id="UP000248886"/>
    </source>
</evidence>
<keyword evidence="6" id="KW-0406">Ion transport</keyword>
<dbReference type="GO" id="GO:0015344">
    <property type="term" value="F:siderophore uptake transmembrane transporter activity"/>
    <property type="evidence" value="ECO:0007669"/>
    <property type="project" value="TreeGrafter"/>
</dbReference>
<dbReference type="InterPro" id="IPR012910">
    <property type="entry name" value="Plug_dom"/>
</dbReference>
<comment type="subcellular location">
    <subcellularLocation>
        <location evidence="1 10">Cell outer membrane</location>
        <topology evidence="1 10">Multi-pass membrane protein</topology>
    </subcellularLocation>
</comment>
<keyword evidence="8 10" id="KW-0472">Membrane</keyword>
<evidence type="ECO:0000259" key="14">
    <source>
        <dbReference type="Pfam" id="PF07715"/>
    </source>
</evidence>
<feature type="signal peptide" evidence="12">
    <location>
        <begin position="1"/>
        <end position="27"/>
    </location>
</feature>
<evidence type="ECO:0000256" key="4">
    <source>
        <dbReference type="ARBA" id="ARBA00022692"/>
    </source>
</evidence>
<keyword evidence="7 11" id="KW-0798">TonB box</keyword>
<name>A0A2W1KLR2_ACIFR</name>
<evidence type="ECO:0000259" key="13">
    <source>
        <dbReference type="Pfam" id="PF00593"/>
    </source>
</evidence>
<dbReference type="PROSITE" id="PS52016">
    <property type="entry name" value="TONB_DEPENDENT_REC_3"/>
    <property type="match status" value="1"/>
</dbReference>
<feature type="domain" description="TonB-dependent receptor-like beta-barrel" evidence="13">
    <location>
        <begin position="303"/>
        <end position="729"/>
    </location>
</feature>
<dbReference type="GO" id="GO:0009279">
    <property type="term" value="C:cell outer membrane"/>
    <property type="evidence" value="ECO:0007669"/>
    <property type="project" value="UniProtKB-SubCell"/>
</dbReference>
<sequence>MIDFHHRPLLLALASVGMIALMPQAYAQGDNGETAIQVGQVSQKAKAIANKKNVPLKATYSEHVISAKAVRRASPMQNAQTILATKPSINAYSTGPNGVRSTITFRAFNSGQFSETFDGIPLNDMFNGGATNQASNRNAIPLTLNDISGINIYNGINNPSVNSYNSLGGTINYQPRKPSKTMGGSVGAGYGSFGTFQWNASFNTGSIDGFRSLFAYNRQTSNGWLQNSGNQNTNYYYAGILPYDHGMSRMSAYVIVNRNVGYTPHSVPQALISQYGYSYQWPLNYSTTSNTDTELTAILGDKSVINRHVILGAKVYVQNNNYHRTSYANPAFDQSATQPYYLPNQSTGYPFWLSYPVPPTYDPSAIFGSTHYGTNYHLYEDISNGLGFSPKAQFLLPHNRVTLGGNVSYGMLHSAEYWYGSYAMPKVSQFNSAWDEHDTRLLSSVYIQDNISLLGGKVHITPGIKYLYAYTTSSDNIGFYYPIGGTVANSQAFTSPTIGISYVPLHGLSFYGSWGRNIKFPNIGAYYGNIAEQNNAGQYVVVPVTVQPEYVTDYELGMRYRHRGFVGSLNAYREQFQNTFLTNTNASGVSNTYNGGSSRYEGAELALEQRLGHFLLGHWTAFANYSYNQAVFTSSFNSSYAGNVLAGQPLANVPKNMFNVGLDWGYHHLHAHIDGKYISSQYINQQFAGTPTSQTIPPYFLLNLGVEDTIPVHADYVKNVKLALNIDNLLNRRYFPKGSSNTDYYGNTYLSVLEGMPRFVFGSVTVKF</sequence>
<dbReference type="SUPFAM" id="SSF56935">
    <property type="entry name" value="Porins"/>
    <property type="match status" value="1"/>
</dbReference>
<keyword evidence="3 10" id="KW-1134">Transmembrane beta strand</keyword>
<dbReference type="AlphaFoldDB" id="A0A2W1KLR2"/>
<dbReference type="GeneID" id="65282210"/>
<reference evidence="15 16" key="1">
    <citation type="submission" date="2018-06" db="EMBL/GenBank/DDBJ databases">
        <title>Draft sequence of Acidithiobacillus ferrooxidans CCM 4253.</title>
        <authorList>
            <person name="Moya-Beltran A."/>
            <person name="Castro M."/>
            <person name="Covarrubias P.C."/>
            <person name="Issotta F."/>
            <person name="Janiczek O."/>
            <person name="Mandl M."/>
            <person name="Kucera J."/>
            <person name="Quatrini R."/>
        </authorList>
    </citation>
    <scope>NUCLEOTIDE SEQUENCE [LARGE SCALE GENOMIC DNA]</scope>
    <source>
        <strain evidence="15 16">CCM 4253</strain>
    </source>
</reference>
<dbReference type="Pfam" id="PF07715">
    <property type="entry name" value="Plug"/>
    <property type="match status" value="1"/>
</dbReference>
<dbReference type="PANTHER" id="PTHR30069:SF53">
    <property type="entry name" value="COLICIN I RECEPTOR-RELATED"/>
    <property type="match status" value="1"/>
</dbReference>
<dbReference type="PANTHER" id="PTHR30069">
    <property type="entry name" value="TONB-DEPENDENT OUTER MEMBRANE RECEPTOR"/>
    <property type="match status" value="1"/>
</dbReference>
<evidence type="ECO:0000313" key="15">
    <source>
        <dbReference type="EMBL" id="PZD80291.1"/>
    </source>
</evidence>
<keyword evidence="9 10" id="KW-0998">Cell outer membrane</keyword>
<keyword evidence="5 12" id="KW-0732">Signal</keyword>
<keyword evidence="15" id="KW-0675">Receptor</keyword>
<evidence type="ECO:0000256" key="3">
    <source>
        <dbReference type="ARBA" id="ARBA00022452"/>
    </source>
</evidence>
<evidence type="ECO:0000256" key="6">
    <source>
        <dbReference type="ARBA" id="ARBA00023065"/>
    </source>
</evidence>
<evidence type="ECO:0000256" key="12">
    <source>
        <dbReference type="SAM" id="SignalP"/>
    </source>
</evidence>
<evidence type="ECO:0000256" key="9">
    <source>
        <dbReference type="ARBA" id="ARBA00023237"/>
    </source>
</evidence>
<dbReference type="SMR" id="A0A2W1KLR2"/>
<dbReference type="GO" id="GO:0044718">
    <property type="term" value="P:siderophore transmembrane transport"/>
    <property type="evidence" value="ECO:0007669"/>
    <property type="project" value="TreeGrafter"/>
</dbReference>
<evidence type="ECO:0000256" key="10">
    <source>
        <dbReference type="PROSITE-ProRule" id="PRU01360"/>
    </source>
</evidence>
<gene>
    <name evidence="15" type="ORF">DN052_12360</name>
</gene>